<dbReference type="EMBL" id="JARBHB010000006">
    <property type="protein sequence ID" value="KAJ8881598.1"/>
    <property type="molecule type" value="Genomic_DNA"/>
</dbReference>
<evidence type="ECO:0000256" key="1">
    <source>
        <dbReference type="SAM" id="MobiDB-lite"/>
    </source>
</evidence>
<comment type="caution">
    <text evidence="2">The sequence shown here is derived from an EMBL/GenBank/DDBJ whole genome shotgun (WGS) entry which is preliminary data.</text>
</comment>
<feature type="compositionally biased region" description="Basic and acidic residues" evidence="1">
    <location>
        <begin position="114"/>
        <end position="123"/>
    </location>
</feature>
<gene>
    <name evidence="2" type="ORF">PR048_018084</name>
</gene>
<organism evidence="2 3">
    <name type="scientific">Dryococelus australis</name>
    <dbReference type="NCBI Taxonomy" id="614101"/>
    <lineage>
        <taxon>Eukaryota</taxon>
        <taxon>Metazoa</taxon>
        <taxon>Ecdysozoa</taxon>
        <taxon>Arthropoda</taxon>
        <taxon>Hexapoda</taxon>
        <taxon>Insecta</taxon>
        <taxon>Pterygota</taxon>
        <taxon>Neoptera</taxon>
        <taxon>Polyneoptera</taxon>
        <taxon>Phasmatodea</taxon>
        <taxon>Verophasmatodea</taxon>
        <taxon>Anareolatae</taxon>
        <taxon>Phasmatidae</taxon>
        <taxon>Eurycanthinae</taxon>
        <taxon>Dryococelus</taxon>
    </lineage>
</organism>
<keyword evidence="3" id="KW-1185">Reference proteome</keyword>
<feature type="compositionally biased region" description="Low complexity" evidence="1">
    <location>
        <begin position="424"/>
        <end position="437"/>
    </location>
</feature>
<feature type="region of interest" description="Disordered" evidence="1">
    <location>
        <begin position="109"/>
        <end position="134"/>
    </location>
</feature>
<evidence type="ECO:0000313" key="2">
    <source>
        <dbReference type="EMBL" id="KAJ8881598.1"/>
    </source>
</evidence>
<evidence type="ECO:0000313" key="3">
    <source>
        <dbReference type="Proteomes" id="UP001159363"/>
    </source>
</evidence>
<feature type="region of interest" description="Disordered" evidence="1">
    <location>
        <begin position="424"/>
        <end position="443"/>
    </location>
</feature>
<name>A0ABQ9HBD7_9NEOP</name>
<protein>
    <submittedName>
        <fullName evidence="2">Uncharacterized protein</fullName>
    </submittedName>
</protein>
<proteinExistence type="predicted"/>
<dbReference type="Gene3D" id="3.30.420.10">
    <property type="entry name" value="Ribonuclease H-like superfamily/Ribonuclease H"/>
    <property type="match status" value="1"/>
</dbReference>
<reference evidence="2 3" key="1">
    <citation type="submission" date="2023-02" db="EMBL/GenBank/DDBJ databases">
        <title>LHISI_Scaffold_Assembly.</title>
        <authorList>
            <person name="Stuart O.P."/>
            <person name="Cleave R."/>
            <person name="Magrath M.J.L."/>
            <person name="Mikheyev A.S."/>
        </authorList>
    </citation>
    <scope>NUCLEOTIDE SEQUENCE [LARGE SCALE GENOMIC DNA]</scope>
    <source>
        <strain evidence="2">Daus_M_001</strain>
        <tissue evidence="2">Leg muscle</tissue>
    </source>
</reference>
<dbReference type="InterPro" id="IPR036397">
    <property type="entry name" value="RNaseH_sf"/>
</dbReference>
<dbReference type="Proteomes" id="UP001159363">
    <property type="component" value="Chromosome 5"/>
</dbReference>
<accession>A0ABQ9HBD7</accession>
<sequence length="902" mass="98962">MSCLWKLCDSSMRNMKNVTKDRPTTKLHCVKIQPPSSSYNVDHEVSNVDPGPANCIRTSSGSPGAEIQQVHLASHVKATLRNSARLCEHRYMGTPETMSIFSRSGFSHYASKRARPDRPREPTQGRGGGASLTRTTVAGMPGLSWILCGQLLPLIAGPASDHNKRTRRITLTQIAPQTDCFLKRTRVDRVSLTVVLAWGTCREDLRVWFVTSSGVTSRLRGLAVSTRRPLRSDDVALLARHAGRLAAAVGRRLGEGEGGGWRRDAPRHGTADVRAAFTRAAGQPRAQALGEQASDLVLPHEDEEDEDALQRVADVGDVPEVLRPAHDERDHLHPPVHAHHHEQLQVQHEPATDIKHHHHQVPLWAVRGGRNKKIIIISGRGGVVVRLLVSNLGEPGLIPSEACENRARSVLTAACSPRHRVGDSPLPSALPSPSSAAGCAVPSGRTGSLTEVKRVTKYRRFASGNRAGRCRWSAGFLGDLPFPPSLHSGAAPFSPHFTLIDSQDLVKFNTLHCASLNPLYLSYLESCRPTDPRLKSEHRDNHTACRPHAAANILHADGDESMSVYIELAYSDLHSGGNPKDCRTRNEVEDSTKIAIREWTIEHRTPVQSLALSGDGALDACGSVALIAPAFLGLEDGKKPPGRSGCLNLTKFDGTALLMWLMHKIGRIYSGFGGRAVIKGVSSTIVPPTYSQERAEESQGFKHYLRKMLQFPCKYMYLLVNQQRSWPIFGDTTCAGIPGSRSISRHTSSSNMELPQAASGAARCLREWINAPWKCFHCLAREVHSNVFTTAVCSAGESQLLARSLEVFCPCFFATSIRASFCSRSTDLGEASYALFCAQRSKFACPSTKLNGNRYKTLLGDHLQPFMNFSFPDNYGMFQQDNAPSHRAADVQDWFEEHSGEF</sequence>